<protein>
    <submittedName>
        <fullName evidence="1">Uncharacterized protein</fullName>
    </submittedName>
</protein>
<accession>W7T0C7</accession>
<organism evidence="1 2">
    <name type="scientific">Nannochloropsis gaditana</name>
    <dbReference type="NCBI Taxonomy" id="72520"/>
    <lineage>
        <taxon>Eukaryota</taxon>
        <taxon>Sar</taxon>
        <taxon>Stramenopiles</taxon>
        <taxon>Ochrophyta</taxon>
        <taxon>Eustigmatophyceae</taxon>
        <taxon>Eustigmatales</taxon>
        <taxon>Monodopsidaceae</taxon>
        <taxon>Nannochloropsis</taxon>
    </lineage>
</organism>
<gene>
    <name evidence="1" type="ORF">Naga_101216g2</name>
</gene>
<dbReference type="AlphaFoldDB" id="W7T0C7"/>
<reference evidence="1 2" key="1">
    <citation type="journal article" date="2014" name="Mol. Plant">
        <title>Chromosome Scale Genome Assembly and Transcriptome Profiling of Nannochloropsis gaditana in Nitrogen Depletion.</title>
        <authorList>
            <person name="Corteggiani Carpinelli E."/>
            <person name="Telatin A."/>
            <person name="Vitulo N."/>
            <person name="Forcato C."/>
            <person name="D'Angelo M."/>
            <person name="Schiavon R."/>
            <person name="Vezzi A."/>
            <person name="Giacometti G.M."/>
            <person name="Morosinotto T."/>
            <person name="Valle G."/>
        </authorList>
    </citation>
    <scope>NUCLEOTIDE SEQUENCE [LARGE SCALE GENOMIC DNA]</scope>
    <source>
        <strain evidence="1 2">B-31</strain>
    </source>
</reference>
<comment type="caution">
    <text evidence="1">The sequence shown here is derived from an EMBL/GenBank/DDBJ whole genome shotgun (WGS) entry which is preliminary data.</text>
</comment>
<proteinExistence type="predicted"/>
<dbReference type="EMBL" id="AZIL01003284">
    <property type="protein sequence ID" value="EWM20182.1"/>
    <property type="molecule type" value="Genomic_DNA"/>
</dbReference>
<evidence type="ECO:0000313" key="1">
    <source>
        <dbReference type="EMBL" id="EWM20182.1"/>
    </source>
</evidence>
<name>W7T0C7_9STRA</name>
<dbReference type="Proteomes" id="UP000019335">
    <property type="component" value="Unassembled WGS sequence"/>
</dbReference>
<sequence>MGAVTPFWQSRNARNYQCTAHSRIKRHDQSRRTIHCQACVGRNCLLVHIDGVFPVVINSSILTPPDRLMSA</sequence>
<keyword evidence="2" id="KW-1185">Reference proteome</keyword>
<evidence type="ECO:0000313" key="2">
    <source>
        <dbReference type="Proteomes" id="UP000019335"/>
    </source>
</evidence>